<evidence type="ECO:0000259" key="13">
    <source>
        <dbReference type="PROSITE" id="PS50011"/>
    </source>
</evidence>
<dbReference type="GO" id="GO:0030246">
    <property type="term" value="F:carbohydrate binding"/>
    <property type="evidence" value="ECO:0007669"/>
    <property type="project" value="UniProtKB-KW"/>
</dbReference>
<feature type="domain" description="Protein kinase" evidence="13">
    <location>
        <begin position="50"/>
        <end position="336"/>
    </location>
</feature>
<keyword evidence="15" id="KW-1185">Reference proteome</keyword>
<organism evidence="14 15">
    <name type="scientific">Phtheirospermum japonicum</name>
    <dbReference type="NCBI Taxonomy" id="374723"/>
    <lineage>
        <taxon>Eukaryota</taxon>
        <taxon>Viridiplantae</taxon>
        <taxon>Streptophyta</taxon>
        <taxon>Embryophyta</taxon>
        <taxon>Tracheophyta</taxon>
        <taxon>Spermatophyta</taxon>
        <taxon>Magnoliopsida</taxon>
        <taxon>eudicotyledons</taxon>
        <taxon>Gunneridae</taxon>
        <taxon>Pentapetalae</taxon>
        <taxon>asterids</taxon>
        <taxon>lamiids</taxon>
        <taxon>Lamiales</taxon>
        <taxon>Orobanchaceae</taxon>
        <taxon>Orobanchaceae incertae sedis</taxon>
        <taxon>Phtheirospermum</taxon>
    </lineage>
</organism>
<feature type="chain" id="PRO_5032407054" description="non-specific serine/threonine protein kinase" evidence="12">
    <location>
        <begin position="23"/>
        <end position="367"/>
    </location>
</feature>
<keyword evidence="6 14" id="KW-0418">Kinase</keyword>
<evidence type="ECO:0000313" key="15">
    <source>
        <dbReference type="Proteomes" id="UP000653305"/>
    </source>
</evidence>
<reference evidence="14" key="1">
    <citation type="submission" date="2020-07" db="EMBL/GenBank/DDBJ databases">
        <title>Ethylene signaling mediates host invasion by parasitic plants.</title>
        <authorList>
            <person name="Yoshida S."/>
        </authorList>
    </citation>
    <scope>NUCLEOTIDE SEQUENCE</scope>
    <source>
        <strain evidence="14">Okayama</strain>
    </source>
</reference>
<name>A0A830D952_9LAMI</name>
<sequence>MVLLTLIGCTFFKLHLRTKVEGYTGDNGGGKSNDLRLFTYAAIQSATRNFSSDYKLGQGGFGPVYKGKISEGQDVAVKLLSRQSGQGLLEFKTELILISKLQHVNLVKLIGFCVHGYDKMIIYEYMPNKSLDFYLFSPSDKEKLDWQKRFNIIEGIAQGLLYLHKYSRLKIIPRDLKPSNILLDENMNPKISDFGLARIFKQDTSEANTKRRVGTYGYMAPEYAMQGIFSVKSDVYSFGVLILEIVSGPKNNSFHGIEGPLSLVEYAWELWGKDYVLELMDPTLRDSCVVDQLQRCIHIGLLCVENHVVDRPTIEDVIAMLKNEMTNWPMPKSPAFITRNSVIEEVEKSAHEKLSANGLTLSEMRGR</sequence>
<dbReference type="EC" id="2.7.11.1" evidence="1"/>
<evidence type="ECO:0000313" key="14">
    <source>
        <dbReference type="EMBL" id="GFQ02852.1"/>
    </source>
</evidence>
<dbReference type="InterPro" id="IPR000719">
    <property type="entry name" value="Prot_kinase_dom"/>
</dbReference>
<keyword evidence="5" id="KW-0547">Nucleotide-binding</keyword>
<protein>
    <recommendedName>
        <fullName evidence="1">non-specific serine/threonine protein kinase</fullName>
        <ecNumber evidence="1">2.7.11.1</ecNumber>
    </recommendedName>
</protein>
<dbReference type="Pfam" id="PF07714">
    <property type="entry name" value="PK_Tyr_Ser-Thr"/>
    <property type="match status" value="1"/>
</dbReference>
<dbReference type="Gene3D" id="1.10.510.10">
    <property type="entry name" value="Transferase(Phosphotransferase) domain 1"/>
    <property type="match status" value="1"/>
</dbReference>
<dbReference type="GO" id="GO:0005886">
    <property type="term" value="C:plasma membrane"/>
    <property type="evidence" value="ECO:0007669"/>
    <property type="project" value="TreeGrafter"/>
</dbReference>
<evidence type="ECO:0000256" key="6">
    <source>
        <dbReference type="ARBA" id="ARBA00022777"/>
    </source>
</evidence>
<feature type="signal peptide" evidence="12">
    <location>
        <begin position="1"/>
        <end position="22"/>
    </location>
</feature>
<evidence type="ECO:0000256" key="3">
    <source>
        <dbReference type="ARBA" id="ARBA00022679"/>
    </source>
</evidence>
<keyword evidence="7" id="KW-0067">ATP-binding</keyword>
<dbReference type="SUPFAM" id="SSF56112">
    <property type="entry name" value="Protein kinase-like (PK-like)"/>
    <property type="match status" value="1"/>
</dbReference>
<keyword evidence="3" id="KW-0808">Transferase</keyword>
<dbReference type="GO" id="GO:0005524">
    <property type="term" value="F:ATP binding"/>
    <property type="evidence" value="ECO:0007669"/>
    <property type="project" value="UniProtKB-KW"/>
</dbReference>
<dbReference type="InterPro" id="IPR011009">
    <property type="entry name" value="Kinase-like_dom_sf"/>
</dbReference>
<keyword evidence="8" id="KW-1015">Disulfide bond</keyword>
<evidence type="ECO:0000256" key="11">
    <source>
        <dbReference type="ARBA" id="ARBA00048679"/>
    </source>
</evidence>
<comment type="catalytic activity">
    <reaction evidence="11">
        <text>L-seryl-[protein] + ATP = O-phospho-L-seryl-[protein] + ADP + H(+)</text>
        <dbReference type="Rhea" id="RHEA:17989"/>
        <dbReference type="Rhea" id="RHEA-COMP:9863"/>
        <dbReference type="Rhea" id="RHEA-COMP:11604"/>
        <dbReference type="ChEBI" id="CHEBI:15378"/>
        <dbReference type="ChEBI" id="CHEBI:29999"/>
        <dbReference type="ChEBI" id="CHEBI:30616"/>
        <dbReference type="ChEBI" id="CHEBI:83421"/>
        <dbReference type="ChEBI" id="CHEBI:456216"/>
        <dbReference type="EC" id="2.7.11.1"/>
    </reaction>
</comment>
<evidence type="ECO:0000256" key="7">
    <source>
        <dbReference type="ARBA" id="ARBA00022840"/>
    </source>
</evidence>
<keyword evidence="2" id="KW-0723">Serine/threonine-protein kinase</keyword>
<dbReference type="Gene3D" id="3.30.200.20">
    <property type="entry name" value="Phosphorylase Kinase, domain 1"/>
    <property type="match status" value="1"/>
</dbReference>
<evidence type="ECO:0000256" key="9">
    <source>
        <dbReference type="ARBA" id="ARBA00023180"/>
    </source>
</evidence>
<dbReference type="PANTHER" id="PTHR27002">
    <property type="entry name" value="RECEPTOR-LIKE SERINE/THREONINE-PROTEIN KINASE SD1-8"/>
    <property type="match status" value="1"/>
</dbReference>
<proteinExistence type="predicted"/>
<evidence type="ECO:0000256" key="2">
    <source>
        <dbReference type="ARBA" id="ARBA00022527"/>
    </source>
</evidence>
<accession>A0A830D952</accession>
<evidence type="ECO:0000256" key="10">
    <source>
        <dbReference type="ARBA" id="ARBA00047899"/>
    </source>
</evidence>
<dbReference type="Proteomes" id="UP000653305">
    <property type="component" value="Unassembled WGS sequence"/>
</dbReference>
<dbReference type="SMART" id="SM00220">
    <property type="entry name" value="S_TKc"/>
    <property type="match status" value="1"/>
</dbReference>
<dbReference type="OrthoDB" id="4062651at2759"/>
<comment type="catalytic activity">
    <reaction evidence="10">
        <text>L-threonyl-[protein] + ATP = O-phospho-L-threonyl-[protein] + ADP + H(+)</text>
        <dbReference type="Rhea" id="RHEA:46608"/>
        <dbReference type="Rhea" id="RHEA-COMP:11060"/>
        <dbReference type="Rhea" id="RHEA-COMP:11605"/>
        <dbReference type="ChEBI" id="CHEBI:15378"/>
        <dbReference type="ChEBI" id="CHEBI:30013"/>
        <dbReference type="ChEBI" id="CHEBI:30616"/>
        <dbReference type="ChEBI" id="CHEBI:61977"/>
        <dbReference type="ChEBI" id="CHEBI:456216"/>
        <dbReference type="EC" id="2.7.11.1"/>
    </reaction>
</comment>
<dbReference type="FunFam" id="1.10.510.10:FF:000060">
    <property type="entry name" value="G-type lectin S-receptor-like serine/threonine-protein kinase"/>
    <property type="match status" value="1"/>
</dbReference>
<evidence type="ECO:0000256" key="5">
    <source>
        <dbReference type="ARBA" id="ARBA00022741"/>
    </source>
</evidence>
<keyword evidence="9" id="KW-0325">Glycoprotein</keyword>
<keyword evidence="14" id="KW-0675">Receptor</keyword>
<keyword evidence="4 12" id="KW-0732">Signal</keyword>
<dbReference type="FunFam" id="3.30.200.20:FF:001238">
    <property type="entry name" value="Os08g0179000 protein"/>
    <property type="match status" value="1"/>
</dbReference>
<dbReference type="EMBL" id="BMAC01000780">
    <property type="protein sequence ID" value="GFQ02852.1"/>
    <property type="molecule type" value="Genomic_DNA"/>
</dbReference>
<dbReference type="PROSITE" id="PS50011">
    <property type="entry name" value="PROTEIN_KINASE_DOM"/>
    <property type="match status" value="1"/>
</dbReference>
<comment type="caution">
    <text evidence="14">The sequence shown here is derived from an EMBL/GenBank/DDBJ whole genome shotgun (WGS) entry which is preliminary data.</text>
</comment>
<dbReference type="AlphaFoldDB" id="A0A830D952"/>
<evidence type="ECO:0000256" key="8">
    <source>
        <dbReference type="ARBA" id="ARBA00023157"/>
    </source>
</evidence>
<gene>
    <name evidence="14" type="ORF">PHJA_002429100</name>
</gene>
<dbReference type="GO" id="GO:0004674">
    <property type="term" value="F:protein serine/threonine kinase activity"/>
    <property type="evidence" value="ECO:0007669"/>
    <property type="project" value="UniProtKB-KW"/>
</dbReference>
<keyword evidence="14" id="KW-0430">Lectin</keyword>
<dbReference type="PANTHER" id="PTHR27002:SF1082">
    <property type="entry name" value="OS06G0693000 PROTEIN"/>
    <property type="match status" value="1"/>
</dbReference>
<evidence type="ECO:0000256" key="12">
    <source>
        <dbReference type="SAM" id="SignalP"/>
    </source>
</evidence>
<evidence type="ECO:0000256" key="1">
    <source>
        <dbReference type="ARBA" id="ARBA00012513"/>
    </source>
</evidence>
<evidence type="ECO:0000256" key="4">
    <source>
        <dbReference type="ARBA" id="ARBA00022729"/>
    </source>
</evidence>
<dbReference type="InterPro" id="IPR001245">
    <property type="entry name" value="Ser-Thr/Tyr_kinase_cat_dom"/>
</dbReference>